<comment type="similarity">
    <text evidence="2 10">Belongs to the PduL family.</text>
</comment>
<protein>
    <recommendedName>
        <fullName evidence="4 10">Phosphate propanoyltransferase</fullName>
        <ecNumber evidence="3 10">2.3.1.222</ecNumber>
    </recommendedName>
</protein>
<evidence type="ECO:0000256" key="7">
    <source>
        <dbReference type="ARBA" id="ARBA00022833"/>
    </source>
</evidence>
<evidence type="ECO:0000256" key="2">
    <source>
        <dbReference type="ARBA" id="ARBA00007342"/>
    </source>
</evidence>
<organism evidence="11 12">
    <name type="scientific">Clostridium tetani (strain Massachusetts / E88)</name>
    <dbReference type="NCBI Taxonomy" id="212717"/>
    <lineage>
        <taxon>Bacteria</taxon>
        <taxon>Bacillati</taxon>
        <taxon>Bacillota</taxon>
        <taxon>Clostridia</taxon>
        <taxon>Eubacteriales</taxon>
        <taxon>Clostridiaceae</taxon>
        <taxon>Clostridium</taxon>
    </lineage>
</organism>
<gene>
    <name evidence="11" type="ordered locus">CTC_02170</name>
</gene>
<dbReference type="NCBIfam" id="NF040837">
    <property type="entry name" value="BMC_EutD_Gpos"/>
    <property type="match status" value="1"/>
</dbReference>
<evidence type="ECO:0000256" key="6">
    <source>
        <dbReference type="ARBA" id="ARBA00022723"/>
    </source>
</evidence>
<evidence type="ECO:0000256" key="10">
    <source>
        <dbReference type="PIRNR" id="PIRNR010130"/>
    </source>
</evidence>
<evidence type="ECO:0000256" key="8">
    <source>
        <dbReference type="ARBA" id="ARBA00023315"/>
    </source>
</evidence>
<dbReference type="KEGG" id="ctc:CTC_02170"/>
<evidence type="ECO:0000256" key="1">
    <source>
        <dbReference type="ARBA" id="ARBA00001947"/>
    </source>
</evidence>
<comment type="catalytic activity">
    <reaction evidence="9 10">
        <text>propanoyl-CoA + phosphate = propanoyl phosphate + CoA</text>
        <dbReference type="Rhea" id="RHEA:28046"/>
        <dbReference type="ChEBI" id="CHEBI:43474"/>
        <dbReference type="ChEBI" id="CHEBI:57287"/>
        <dbReference type="ChEBI" id="CHEBI:57392"/>
        <dbReference type="ChEBI" id="CHEBI:58933"/>
        <dbReference type="EC" id="2.3.1.222"/>
    </reaction>
</comment>
<dbReference type="GO" id="GO:0016747">
    <property type="term" value="F:acyltransferase activity, transferring groups other than amino-acyl groups"/>
    <property type="evidence" value="ECO:0007669"/>
    <property type="project" value="InterPro"/>
</dbReference>
<dbReference type="HOGENOM" id="CLU_080676_1_0_9"/>
<dbReference type="Proteomes" id="UP000001412">
    <property type="component" value="Chromosome"/>
</dbReference>
<keyword evidence="7" id="KW-0862">Zinc</keyword>
<keyword evidence="12" id="KW-1185">Reference proteome</keyword>
<dbReference type="EC" id="2.3.1.222" evidence="3 10"/>
<sequence length="216" mass="24030">MKKMKISNEEINYIVDEVTKRLKEKKEDLGILIEASGKHVHLSKEHVEKLFGEGYELTKKRDLSQPGQYLCEEKVMLIGPKGVMQNVSVLGPTRGNTQVEVSKSDAVSLGINAPIRMSGDIKGTSPIILASKTSVVRLEEGGIVAKRHIHMTPEDALKYGVTDKEKVKVKVKGERSLIFDEVIVRVSDKFNTVVHIDYDEANACGFVKNTRGEILK</sequence>
<evidence type="ECO:0000313" key="12">
    <source>
        <dbReference type="Proteomes" id="UP000001412"/>
    </source>
</evidence>
<comment type="cofactor">
    <cofactor evidence="1">
        <name>Zn(2+)</name>
        <dbReference type="ChEBI" id="CHEBI:29105"/>
    </cofactor>
</comment>
<dbReference type="AlphaFoldDB" id="Q892D5"/>
<keyword evidence="6" id="KW-0479">Metal-binding</keyword>
<keyword evidence="5 10" id="KW-0808">Transferase</keyword>
<dbReference type="PIRSF" id="PIRSF010130">
    <property type="entry name" value="PduL"/>
    <property type="match status" value="1"/>
</dbReference>
<dbReference type="UniPathway" id="UPA00621"/>
<dbReference type="GO" id="GO:0051144">
    <property type="term" value="P:1,2-propanediol catabolic process"/>
    <property type="evidence" value="ECO:0007669"/>
    <property type="project" value="UniProtKB-UniPathway"/>
</dbReference>
<comment type="function">
    <text evidence="10">Involved in 1,2-propanediol (1,2-PD) degradation by catalyzing the conversion of propanoyl-CoA to propanoyl-phosphate.</text>
</comment>
<dbReference type="GO" id="GO:0046872">
    <property type="term" value="F:metal ion binding"/>
    <property type="evidence" value="ECO:0007669"/>
    <property type="project" value="UniProtKB-KW"/>
</dbReference>
<dbReference type="InterPro" id="IPR008300">
    <property type="entry name" value="PTAC"/>
</dbReference>
<dbReference type="Pfam" id="PF06130">
    <property type="entry name" value="PTAC"/>
    <property type="match status" value="1"/>
</dbReference>
<dbReference type="EMBL" id="AE015927">
    <property type="protein sequence ID" value="AAO36660.1"/>
    <property type="molecule type" value="Genomic_DNA"/>
</dbReference>
<proteinExistence type="inferred from homology"/>
<dbReference type="NCBIfam" id="NF011652">
    <property type="entry name" value="PRK15070.1"/>
    <property type="match status" value="1"/>
</dbReference>
<reference evidence="11 12" key="1">
    <citation type="journal article" date="2003" name="Proc. Natl. Acad. Sci. U.S.A.">
        <title>The genome sequence of Clostridium tetani, the causative agent of tetanus disease.</title>
        <authorList>
            <person name="Brueggemann H."/>
            <person name="Baumer S."/>
            <person name="Fricke W.F."/>
            <person name="Wiezer A."/>
            <person name="Liesegang H."/>
            <person name="Decker I."/>
            <person name="Herzberg C."/>
            <person name="Martinez-Arias R."/>
            <person name="Merkl R."/>
            <person name="Henne A."/>
            <person name="Gottschalk G."/>
        </authorList>
    </citation>
    <scope>NUCLEOTIDE SEQUENCE [LARGE SCALE GENOMIC DNA]</scope>
    <source>
        <strain evidence="12">Massachusetts / E88</strain>
    </source>
</reference>
<comment type="pathway">
    <text evidence="10">Polyol metabolism; 1,2-propanediol degradation.</text>
</comment>
<evidence type="ECO:0000256" key="5">
    <source>
        <dbReference type="ARBA" id="ARBA00022679"/>
    </source>
</evidence>
<evidence type="ECO:0000256" key="3">
    <source>
        <dbReference type="ARBA" id="ARBA00012206"/>
    </source>
</evidence>
<keyword evidence="8 10" id="KW-0012">Acyltransferase</keyword>
<name>Q892D5_CLOTE</name>
<dbReference type="PANTHER" id="PTHR39453:SF1">
    <property type="entry name" value="PHOSPHATE PROPANOYLTRANSFERASE"/>
    <property type="match status" value="1"/>
</dbReference>
<evidence type="ECO:0000256" key="9">
    <source>
        <dbReference type="ARBA" id="ARBA00047589"/>
    </source>
</evidence>
<dbReference type="STRING" id="212717.CTC_02170"/>
<accession>Q892D5</accession>
<evidence type="ECO:0000313" key="11">
    <source>
        <dbReference type="EMBL" id="AAO36660.1"/>
    </source>
</evidence>
<evidence type="ECO:0000256" key="4">
    <source>
        <dbReference type="ARBA" id="ARBA00020837"/>
    </source>
</evidence>
<dbReference type="PANTHER" id="PTHR39453">
    <property type="entry name" value="PHOSPHATE PROPANOYLTRANSFERASE"/>
    <property type="match status" value="1"/>
</dbReference>